<evidence type="ECO:0000313" key="2">
    <source>
        <dbReference type="EMBL" id="CAB4956761.1"/>
    </source>
</evidence>
<reference evidence="2" key="1">
    <citation type="submission" date="2020-05" db="EMBL/GenBank/DDBJ databases">
        <authorList>
            <person name="Chiriac C."/>
            <person name="Salcher M."/>
            <person name="Ghai R."/>
            <person name="Kavagutti S V."/>
        </authorList>
    </citation>
    <scope>NUCLEOTIDE SEQUENCE</scope>
</reference>
<name>A0A6J7KMS6_9ZZZZ</name>
<feature type="domain" description="Integration host factor-like helix-two turn-helix" evidence="1">
    <location>
        <begin position="32"/>
        <end position="102"/>
    </location>
</feature>
<protein>
    <submittedName>
        <fullName evidence="2">Unannotated protein</fullName>
    </submittedName>
</protein>
<dbReference type="EMBL" id="CAFBNF010000231">
    <property type="protein sequence ID" value="CAB4956761.1"/>
    <property type="molecule type" value="Genomic_DNA"/>
</dbReference>
<accession>A0A6J7KMS6</accession>
<organism evidence="2">
    <name type="scientific">freshwater metagenome</name>
    <dbReference type="NCBI Taxonomy" id="449393"/>
    <lineage>
        <taxon>unclassified sequences</taxon>
        <taxon>metagenomes</taxon>
        <taxon>ecological metagenomes</taxon>
    </lineage>
</organism>
<sequence length="105" mass="11174">MTLPALTTEQRAAALQRAAEARAIRAEVKRGLKAGELGLGAVLERGATDDAVRRMRVSDLLMALPGVGPRRAHQVMEHLGIAVSRRVRGLGVRQTAGLLDQFGAP</sequence>
<dbReference type="Pfam" id="PF22525">
    <property type="entry name" value="H2TH_5"/>
    <property type="match status" value="1"/>
</dbReference>
<dbReference type="AlphaFoldDB" id="A0A6J7KMS6"/>
<dbReference type="InterPro" id="IPR055201">
    <property type="entry name" value="IHF-like_H2TH"/>
</dbReference>
<dbReference type="Gene3D" id="1.10.8.50">
    <property type="match status" value="1"/>
</dbReference>
<gene>
    <name evidence="2" type="ORF">UFOPK3773_01737</name>
</gene>
<dbReference type="NCBIfam" id="NF041260">
    <property type="entry name" value="actino_IHF"/>
    <property type="match status" value="1"/>
</dbReference>
<dbReference type="InterPro" id="IPR047806">
    <property type="entry name" value="IHF_actinobact"/>
</dbReference>
<evidence type="ECO:0000259" key="1">
    <source>
        <dbReference type="Pfam" id="PF22525"/>
    </source>
</evidence>
<proteinExistence type="predicted"/>